<dbReference type="Pfam" id="PF13507">
    <property type="entry name" value="GATase_5"/>
    <property type="match status" value="1"/>
</dbReference>
<dbReference type="EMBL" id="CAEY01001944">
    <property type="status" value="NOT_ANNOTATED_CDS"/>
    <property type="molecule type" value="Genomic_DNA"/>
</dbReference>
<name>T1KB33_TETUR</name>
<keyword evidence="2" id="KW-1185">Reference proteome</keyword>
<dbReference type="SUPFAM" id="SSF52317">
    <property type="entry name" value="Class I glutamine amidotransferase-like"/>
    <property type="match status" value="1"/>
</dbReference>
<proteinExistence type="predicted"/>
<sequence length="72" mass="8258">MSVIWERTSFELEKNELICFSYSMNPNRSALGIAGLTSYDGRHLAMMSHSGKMHTIMAIPWCKMFYNAYDDG</sequence>
<reference evidence="1" key="2">
    <citation type="submission" date="2015-06" db="UniProtKB">
        <authorList>
            <consortium name="EnsemblMetazoa"/>
        </authorList>
    </citation>
    <scope>IDENTIFICATION</scope>
</reference>
<dbReference type="Proteomes" id="UP000015104">
    <property type="component" value="Unassembled WGS sequence"/>
</dbReference>
<dbReference type="HOGENOM" id="CLU_2725444_0_0_1"/>
<evidence type="ECO:0000313" key="2">
    <source>
        <dbReference type="Proteomes" id="UP000015104"/>
    </source>
</evidence>
<dbReference type="Gene3D" id="3.40.50.880">
    <property type="match status" value="1"/>
</dbReference>
<reference evidence="2" key="1">
    <citation type="submission" date="2011-08" db="EMBL/GenBank/DDBJ databases">
        <authorList>
            <person name="Rombauts S."/>
        </authorList>
    </citation>
    <scope>NUCLEOTIDE SEQUENCE</scope>
    <source>
        <strain evidence="2">London</strain>
    </source>
</reference>
<accession>T1KB33</accession>
<dbReference type="AlphaFoldDB" id="T1KB33"/>
<protein>
    <submittedName>
        <fullName evidence="1">Uncharacterized protein</fullName>
    </submittedName>
</protein>
<dbReference type="EnsemblMetazoa" id="tetur08g02680.1">
    <property type="protein sequence ID" value="tetur08g02680.1"/>
    <property type="gene ID" value="tetur08g02680"/>
</dbReference>
<evidence type="ECO:0000313" key="1">
    <source>
        <dbReference type="EnsemblMetazoa" id="tetur08g02680.1"/>
    </source>
</evidence>
<organism evidence="1 2">
    <name type="scientific">Tetranychus urticae</name>
    <name type="common">Two-spotted spider mite</name>
    <dbReference type="NCBI Taxonomy" id="32264"/>
    <lineage>
        <taxon>Eukaryota</taxon>
        <taxon>Metazoa</taxon>
        <taxon>Ecdysozoa</taxon>
        <taxon>Arthropoda</taxon>
        <taxon>Chelicerata</taxon>
        <taxon>Arachnida</taxon>
        <taxon>Acari</taxon>
        <taxon>Acariformes</taxon>
        <taxon>Trombidiformes</taxon>
        <taxon>Prostigmata</taxon>
        <taxon>Eleutherengona</taxon>
        <taxon>Raphignathae</taxon>
        <taxon>Tetranychoidea</taxon>
        <taxon>Tetranychidae</taxon>
        <taxon>Tetranychus</taxon>
    </lineage>
</organism>
<dbReference type="InterPro" id="IPR029062">
    <property type="entry name" value="Class_I_gatase-like"/>
</dbReference>